<dbReference type="OrthoDB" id="671662at2759"/>
<organism evidence="1 2">
    <name type="scientific">Papaver somniferum</name>
    <name type="common">Opium poppy</name>
    <dbReference type="NCBI Taxonomy" id="3469"/>
    <lineage>
        <taxon>Eukaryota</taxon>
        <taxon>Viridiplantae</taxon>
        <taxon>Streptophyta</taxon>
        <taxon>Embryophyta</taxon>
        <taxon>Tracheophyta</taxon>
        <taxon>Spermatophyta</taxon>
        <taxon>Magnoliopsida</taxon>
        <taxon>Ranunculales</taxon>
        <taxon>Papaveraceae</taxon>
        <taxon>Papaveroideae</taxon>
        <taxon>Papaver</taxon>
    </lineage>
</organism>
<sequence>MAAFSTEEDVALIRAFYVVASEPLIGREMEGRVFWNRILEEFRASFGNNIERSTKSIQCRFTILKQNVKRYVGHVRVRCRGMAAGGYNVATAYHLGQAAYEEEGKIWRHGAVFEILKTQFGREYDPEFFHPPFKGNPEDGAEA</sequence>
<evidence type="ECO:0000313" key="2">
    <source>
        <dbReference type="Proteomes" id="UP000316621"/>
    </source>
</evidence>
<gene>
    <name evidence="1" type="ORF">C5167_013305</name>
</gene>
<evidence type="ECO:0008006" key="3">
    <source>
        <dbReference type="Google" id="ProtNLM"/>
    </source>
</evidence>
<dbReference type="Gramene" id="RZC54445">
    <property type="protein sequence ID" value="RZC54445"/>
    <property type="gene ID" value="C5167_013305"/>
</dbReference>
<protein>
    <recommendedName>
        <fullName evidence="3">Myb/SANT-like domain-containing protein</fullName>
    </recommendedName>
</protein>
<reference evidence="1 2" key="1">
    <citation type="journal article" date="2018" name="Science">
        <title>The opium poppy genome and morphinan production.</title>
        <authorList>
            <person name="Guo L."/>
            <person name="Winzer T."/>
            <person name="Yang X."/>
            <person name="Li Y."/>
            <person name="Ning Z."/>
            <person name="He Z."/>
            <person name="Teodor R."/>
            <person name="Lu Y."/>
            <person name="Bowser T.A."/>
            <person name="Graham I.A."/>
            <person name="Ye K."/>
        </authorList>
    </citation>
    <scope>NUCLEOTIDE SEQUENCE [LARGE SCALE GENOMIC DNA]</scope>
    <source>
        <strain evidence="2">cv. HN1</strain>
        <tissue evidence="1">Leaves</tissue>
    </source>
</reference>
<dbReference type="Proteomes" id="UP000316621">
    <property type="component" value="Chromosome 3"/>
</dbReference>
<dbReference type="AlphaFoldDB" id="A0A4Y7J463"/>
<proteinExistence type="predicted"/>
<evidence type="ECO:0000313" key="1">
    <source>
        <dbReference type="EMBL" id="RZC54445.1"/>
    </source>
</evidence>
<name>A0A4Y7J463_PAPSO</name>
<dbReference type="EMBL" id="CM010717">
    <property type="protein sequence ID" value="RZC54445.1"/>
    <property type="molecule type" value="Genomic_DNA"/>
</dbReference>
<keyword evidence="2" id="KW-1185">Reference proteome</keyword>
<accession>A0A4Y7J463</accession>